<proteinExistence type="predicted"/>
<organism evidence="2 3">
    <name type="scientific">Chaetomidium leptoderma</name>
    <dbReference type="NCBI Taxonomy" id="669021"/>
    <lineage>
        <taxon>Eukaryota</taxon>
        <taxon>Fungi</taxon>
        <taxon>Dikarya</taxon>
        <taxon>Ascomycota</taxon>
        <taxon>Pezizomycotina</taxon>
        <taxon>Sordariomycetes</taxon>
        <taxon>Sordariomycetidae</taxon>
        <taxon>Sordariales</taxon>
        <taxon>Chaetomiaceae</taxon>
        <taxon>Chaetomidium</taxon>
    </lineage>
</organism>
<accession>A0AAN6VFZ6</accession>
<dbReference type="Proteomes" id="UP001302745">
    <property type="component" value="Unassembled WGS sequence"/>
</dbReference>
<feature type="region of interest" description="Disordered" evidence="1">
    <location>
        <begin position="126"/>
        <end position="151"/>
    </location>
</feature>
<evidence type="ECO:0000313" key="2">
    <source>
        <dbReference type="EMBL" id="KAK4150595.1"/>
    </source>
</evidence>
<evidence type="ECO:0000256" key="1">
    <source>
        <dbReference type="SAM" id="MobiDB-lite"/>
    </source>
</evidence>
<sequence>MATPHILLTIDTPLLATSSRDTLVLSRKVNGVFATALAVGSPNPRDEHDTNPLYSQNIFSWDNNNNNNSENNKTFRVAVSRSSSSSSSSSSHGGSGAGALTASITNAVEIGHGETARFSRNLLVLTQPGKDDDDGVGGGGGGNIEGAVQPRDRPDLLMKDDAATGSCCCVFSVTDVPPTCRVEVMQSVGAPGSGRACRIFQSEEGGLSRSVEIRVSNTVSFLMPVLFSWICLINNPSFCSTGRSDRWLWAGGLWSRNRRGFRW</sequence>
<protein>
    <submittedName>
        <fullName evidence="2">Uncharacterized protein</fullName>
    </submittedName>
</protein>
<dbReference type="EMBL" id="MU857061">
    <property type="protein sequence ID" value="KAK4150595.1"/>
    <property type="molecule type" value="Genomic_DNA"/>
</dbReference>
<feature type="region of interest" description="Disordered" evidence="1">
    <location>
        <begin position="76"/>
        <end position="98"/>
    </location>
</feature>
<reference evidence="2" key="2">
    <citation type="submission" date="2023-05" db="EMBL/GenBank/DDBJ databases">
        <authorList>
            <consortium name="Lawrence Berkeley National Laboratory"/>
            <person name="Steindorff A."/>
            <person name="Hensen N."/>
            <person name="Bonometti L."/>
            <person name="Westerberg I."/>
            <person name="Brannstrom I.O."/>
            <person name="Guillou S."/>
            <person name="Cros-Aarteil S."/>
            <person name="Calhoun S."/>
            <person name="Haridas S."/>
            <person name="Kuo A."/>
            <person name="Mondo S."/>
            <person name="Pangilinan J."/>
            <person name="Riley R."/>
            <person name="Labutti K."/>
            <person name="Andreopoulos B."/>
            <person name="Lipzen A."/>
            <person name="Chen C."/>
            <person name="Yanf M."/>
            <person name="Daum C."/>
            <person name="Ng V."/>
            <person name="Clum A."/>
            <person name="Ohm R."/>
            <person name="Martin F."/>
            <person name="Silar P."/>
            <person name="Natvig D."/>
            <person name="Lalanne C."/>
            <person name="Gautier V."/>
            <person name="Ament-Velasquez S.L."/>
            <person name="Kruys A."/>
            <person name="Hutchinson M.I."/>
            <person name="Powell A.J."/>
            <person name="Barry K."/>
            <person name="Miller A.N."/>
            <person name="Grigoriev I.V."/>
            <person name="Debuchy R."/>
            <person name="Gladieux P."/>
            <person name="Thoren M.H."/>
            <person name="Johannesson H."/>
        </authorList>
    </citation>
    <scope>NUCLEOTIDE SEQUENCE</scope>
    <source>
        <strain evidence="2">CBS 538.74</strain>
    </source>
</reference>
<evidence type="ECO:0000313" key="3">
    <source>
        <dbReference type="Proteomes" id="UP001302745"/>
    </source>
</evidence>
<keyword evidence="3" id="KW-1185">Reference proteome</keyword>
<reference evidence="2" key="1">
    <citation type="journal article" date="2023" name="Mol. Phylogenet. Evol.">
        <title>Genome-scale phylogeny and comparative genomics of the fungal order Sordariales.</title>
        <authorList>
            <person name="Hensen N."/>
            <person name="Bonometti L."/>
            <person name="Westerberg I."/>
            <person name="Brannstrom I.O."/>
            <person name="Guillou S."/>
            <person name="Cros-Aarteil S."/>
            <person name="Calhoun S."/>
            <person name="Haridas S."/>
            <person name="Kuo A."/>
            <person name="Mondo S."/>
            <person name="Pangilinan J."/>
            <person name="Riley R."/>
            <person name="LaButti K."/>
            <person name="Andreopoulos B."/>
            <person name="Lipzen A."/>
            <person name="Chen C."/>
            <person name="Yan M."/>
            <person name="Daum C."/>
            <person name="Ng V."/>
            <person name="Clum A."/>
            <person name="Steindorff A."/>
            <person name="Ohm R.A."/>
            <person name="Martin F."/>
            <person name="Silar P."/>
            <person name="Natvig D.O."/>
            <person name="Lalanne C."/>
            <person name="Gautier V."/>
            <person name="Ament-Velasquez S.L."/>
            <person name="Kruys A."/>
            <person name="Hutchinson M.I."/>
            <person name="Powell A.J."/>
            <person name="Barry K."/>
            <person name="Miller A.N."/>
            <person name="Grigoriev I.V."/>
            <person name="Debuchy R."/>
            <person name="Gladieux P."/>
            <person name="Hiltunen Thoren M."/>
            <person name="Johannesson H."/>
        </authorList>
    </citation>
    <scope>NUCLEOTIDE SEQUENCE</scope>
    <source>
        <strain evidence="2">CBS 538.74</strain>
    </source>
</reference>
<dbReference type="AlphaFoldDB" id="A0AAN6VFZ6"/>
<name>A0AAN6VFZ6_9PEZI</name>
<gene>
    <name evidence="2" type="ORF">C8A00DRAFT_17904</name>
</gene>
<comment type="caution">
    <text evidence="2">The sequence shown here is derived from an EMBL/GenBank/DDBJ whole genome shotgun (WGS) entry which is preliminary data.</text>
</comment>